<dbReference type="STRING" id="269800.Tfu_1949"/>
<protein>
    <submittedName>
        <fullName evidence="3">Putative membrane protein</fullName>
    </submittedName>
</protein>
<name>Q47NI7_THEFY</name>
<dbReference type="HOGENOM" id="CLU_104197_4_0_11"/>
<gene>
    <name evidence="3" type="ordered locus">Tfu_1949</name>
</gene>
<evidence type="ECO:0000256" key="1">
    <source>
        <dbReference type="SAM" id="Phobius"/>
    </source>
</evidence>
<dbReference type="eggNOG" id="COG3402">
    <property type="taxonomic scope" value="Bacteria"/>
</dbReference>
<organism evidence="3">
    <name type="scientific">Thermobifida fusca (strain YX)</name>
    <dbReference type="NCBI Taxonomy" id="269800"/>
    <lineage>
        <taxon>Bacteria</taxon>
        <taxon>Bacillati</taxon>
        <taxon>Actinomycetota</taxon>
        <taxon>Actinomycetes</taxon>
        <taxon>Streptosporangiales</taxon>
        <taxon>Nocardiopsidaceae</taxon>
        <taxon>Thermobifida</taxon>
    </lineage>
</organism>
<keyword evidence="1" id="KW-0812">Transmembrane</keyword>
<dbReference type="PANTHER" id="PTHR34473">
    <property type="entry name" value="UPF0699 TRANSMEMBRANE PROTEIN YDBS"/>
    <property type="match status" value="1"/>
</dbReference>
<dbReference type="InterPro" id="IPR005182">
    <property type="entry name" value="YdbS-like_PH"/>
</dbReference>
<accession>Q47NI7</accession>
<feature type="domain" description="YdbS-like PH" evidence="2">
    <location>
        <begin position="82"/>
        <end position="158"/>
    </location>
</feature>
<feature type="transmembrane region" description="Helical" evidence="1">
    <location>
        <begin position="59"/>
        <end position="76"/>
    </location>
</feature>
<proteinExistence type="predicted"/>
<dbReference type="Pfam" id="PF03703">
    <property type="entry name" value="bPH_2"/>
    <property type="match status" value="1"/>
</dbReference>
<dbReference type="AlphaFoldDB" id="Q47NI7"/>
<keyword evidence="1" id="KW-0472">Membrane</keyword>
<dbReference type="PANTHER" id="PTHR34473:SF3">
    <property type="entry name" value="TRANSMEMBRANE PROTEIN-RELATED"/>
    <property type="match status" value="1"/>
</dbReference>
<keyword evidence="1" id="KW-1133">Transmembrane helix</keyword>
<reference evidence="3" key="1">
    <citation type="submission" date="2005-07" db="EMBL/GenBank/DDBJ databases">
        <title>Complete sequence of Thermobifida fusca YX.</title>
        <authorList>
            <consortium name="US DOE Joint Genome Institute"/>
            <person name="Copeland A."/>
            <person name="Lucas S."/>
            <person name="Lapidus A."/>
            <person name="Barry K."/>
            <person name="Detter J.C."/>
            <person name="Glavina T."/>
            <person name="Hammon N."/>
            <person name="Israni S."/>
            <person name="Pitluck S."/>
            <person name="Di Bartolo G."/>
            <person name="Chain P."/>
            <person name="Schmutz J."/>
            <person name="Larimer F."/>
            <person name="Land M."/>
            <person name="Lykidis A."/>
            <person name="Richardson P."/>
        </authorList>
    </citation>
    <scope>NUCLEOTIDE SEQUENCE</scope>
    <source>
        <strain evidence="3">YX</strain>
    </source>
</reference>
<evidence type="ECO:0000313" key="3">
    <source>
        <dbReference type="EMBL" id="AAZ55982.1"/>
    </source>
</evidence>
<evidence type="ECO:0000259" key="2">
    <source>
        <dbReference type="Pfam" id="PF03703"/>
    </source>
</evidence>
<dbReference type="EMBL" id="CP000088">
    <property type="protein sequence ID" value="AAZ55982.1"/>
    <property type="molecule type" value="Genomic_DNA"/>
</dbReference>
<dbReference type="KEGG" id="tfu:Tfu_1949"/>
<sequence>MTTVQLRPPKNRVSPRAVWLWTVTDAIEGAVTVGGITLTAWAVDTARWGWLPDWLVDRIWWVPVAVACYSVVKLVVAPRWRYRVYRWEVTADVVYTRKGWISRTWQLVPITRLQTVDHTQGWLERLFDLATVEIQTASHAGSSTIKGLPEAQARQLSEELAARAGQLRSDAT</sequence>